<dbReference type="SUPFAM" id="SSF57903">
    <property type="entry name" value="FYVE/PHD zinc finger"/>
    <property type="match status" value="1"/>
</dbReference>
<dbReference type="InterPro" id="IPR019786">
    <property type="entry name" value="Zinc_finger_PHD-type_CS"/>
</dbReference>
<proteinExistence type="predicted"/>
<dbReference type="GeneID" id="134286697"/>
<feature type="compositionally biased region" description="Polar residues" evidence="6">
    <location>
        <begin position="671"/>
        <end position="684"/>
    </location>
</feature>
<dbReference type="Gene3D" id="3.30.420.10">
    <property type="entry name" value="Ribonuclease H-like superfamily/Ribonuclease H"/>
    <property type="match status" value="1"/>
</dbReference>
<dbReference type="PROSITE" id="PS50016">
    <property type="entry name" value="ZF_PHD_2"/>
    <property type="match status" value="1"/>
</dbReference>
<reference evidence="9" key="2">
    <citation type="submission" date="2025-05" db="UniProtKB">
        <authorList>
            <consortium name="EnsemblMetazoa"/>
        </authorList>
    </citation>
    <scope>IDENTIFICATION</scope>
    <source>
        <strain evidence="9">Foshan</strain>
    </source>
</reference>
<dbReference type="InterPro" id="IPR043128">
    <property type="entry name" value="Rev_trsase/Diguanyl_cyclase"/>
</dbReference>
<dbReference type="CDD" id="cd01644">
    <property type="entry name" value="RT_pepA17"/>
    <property type="match status" value="1"/>
</dbReference>
<dbReference type="PROSITE" id="PS01359">
    <property type="entry name" value="ZF_PHD_1"/>
    <property type="match status" value="1"/>
</dbReference>
<evidence type="ECO:0000313" key="9">
    <source>
        <dbReference type="EnsemblMetazoa" id="AALFPA23_014892.P21593"/>
    </source>
</evidence>
<dbReference type="Pfam" id="PF00078">
    <property type="entry name" value="RVT_1"/>
    <property type="match status" value="1"/>
</dbReference>
<keyword evidence="3" id="KW-0862">Zinc</keyword>
<dbReference type="InterPro" id="IPR008042">
    <property type="entry name" value="Retrotrans_Pao"/>
</dbReference>
<dbReference type="SUPFAM" id="SSF53098">
    <property type="entry name" value="Ribonuclease H-like"/>
    <property type="match status" value="1"/>
</dbReference>
<reference evidence="10" key="1">
    <citation type="journal article" date="2015" name="Proc. Natl. Acad. Sci. U.S.A.">
        <title>Genome sequence of the Asian Tiger mosquito, Aedes albopictus, reveals insights into its biology, genetics, and evolution.</title>
        <authorList>
            <person name="Chen X.G."/>
            <person name="Jiang X."/>
            <person name="Gu J."/>
            <person name="Xu M."/>
            <person name="Wu Y."/>
            <person name="Deng Y."/>
            <person name="Zhang C."/>
            <person name="Bonizzoni M."/>
            <person name="Dermauw W."/>
            <person name="Vontas J."/>
            <person name="Armbruster P."/>
            <person name="Huang X."/>
            <person name="Yang Y."/>
            <person name="Zhang H."/>
            <person name="He W."/>
            <person name="Peng H."/>
            <person name="Liu Y."/>
            <person name="Wu K."/>
            <person name="Chen J."/>
            <person name="Lirakis M."/>
            <person name="Topalis P."/>
            <person name="Van Leeuwen T."/>
            <person name="Hall A.B."/>
            <person name="Jiang X."/>
            <person name="Thorpe C."/>
            <person name="Mueller R.L."/>
            <person name="Sun C."/>
            <person name="Waterhouse R.M."/>
            <person name="Yan G."/>
            <person name="Tu Z.J."/>
            <person name="Fang X."/>
            <person name="James A.A."/>
        </authorList>
    </citation>
    <scope>NUCLEOTIDE SEQUENCE [LARGE SCALE GENOMIC DNA]</scope>
    <source>
        <strain evidence="10">Foshan</strain>
    </source>
</reference>
<feature type="compositionally biased region" description="Basic and acidic residues" evidence="6">
    <location>
        <begin position="355"/>
        <end position="366"/>
    </location>
</feature>
<dbReference type="InterPro" id="IPR036397">
    <property type="entry name" value="RNaseH_sf"/>
</dbReference>
<dbReference type="SMART" id="SM00249">
    <property type="entry name" value="PHD"/>
    <property type="match status" value="1"/>
</dbReference>
<dbReference type="Pfam" id="PF03564">
    <property type="entry name" value="DUF1759"/>
    <property type="match status" value="1"/>
</dbReference>
<evidence type="ECO:0000259" key="8">
    <source>
        <dbReference type="PROSITE" id="PS50994"/>
    </source>
</evidence>
<feature type="region of interest" description="Disordered" evidence="6">
    <location>
        <begin position="260"/>
        <end position="366"/>
    </location>
</feature>
<feature type="compositionally biased region" description="Low complexity" evidence="6">
    <location>
        <begin position="281"/>
        <end position="293"/>
    </location>
</feature>
<dbReference type="InterPro" id="IPR001584">
    <property type="entry name" value="Integrase_cat-core"/>
</dbReference>
<dbReference type="InterPro" id="IPR019787">
    <property type="entry name" value="Znf_PHD-finger"/>
</dbReference>
<dbReference type="CDD" id="cd15489">
    <property type="entry name" value="PHD_SF"/>
    <property type="match status" value="1"/>
</dbReference>
<keyword evidence="2 4" id="KW-0863">Zinc-finger</keyword>
<dbReference type="Gene3D" id="3.30.40.10">
    <property type="entry name" value="Zinc/RING finger domain, C3HC4 (zinc finger)"/>
    <property type="match status" value="1"/>
</dbReference>
<dbReference type="InterPro" id="IPR005312">
    <property type="entry name" value="DUF1759"/>
</dbReference>
<feature type="region of interest" description="Disordered" evidence="6">
    <location>
        <begin position="671"/>
        <end position="698"/>
    </location>
</feature>
<feature type="coiled-coil region" evidence="5">
    <location>
        <begin position="187"/>
        <end position="229"/>
    </location>
</feature>
<dbReference type="InterPro" id="IPR040676">
    <property type="entry name" value="DUF5641"/>
</dbReference>
<dbReference type="Gene3D" id="3.30.70.270">
    <property type="match status" value="1"/>
</dbReference>
<dbReference type="PANTHER" id="PTHR47331:SF1">
    <property type="entry name" value="GAG-LIKE PROTEIN"/>
    <property type="match status" value="1"/>
</dbReference>
<dbReference type="PROSITE" id="PS50994">
    <property type="entry name" value="INTEGRASE"/>
    <property type="match status" value="1"/>
</dbReference>
<dbReference type="Gene3D" id="3.10.10.10">
    <property type="entry name" value="HIV Type 1 Reverse Transcriptase, subunit A, domain 1"/>
    <property type="match status" value="1"/>
</dbReference>
<dbReference type="InterPro" id="IPR011011">
    <property type="entry name" value="Znf_FYVE_PHD"/>
</dbReference>
<dbReference type="EnsemblMetazoa" id="AALFPA23_014892.R21593">
    <property type="protein sequence ID" value="AALFPA23_014892.P21593"/>
    <property type="gene ID" value="AALFPA23_014892"/>
</dbReference>
<evidence type="ECO:0000256" key="2">
    <source>
        <dbReference type="ARBA" id="ARBA00022771"/>
    </source>
</evidence>
<feature type="compositionally biased region" description="Polar residues" evidence="6">
    <location>
        <begin position="36"/>
        <end position="55"/>
    </location>
</feature>
<keyword evidence="1" id="KW-0479">Metal-binding</keyword>
<evidence type="ECO:0000256" key="4">
    <source>
        <dbReference type="PROSITE-ProRule" id="PRU00146"/>
    </source>
</evidence>
<dbReference type="InterPro" id="IPR043502">
    <property type="entry name" value="DNA/RNA_pol_sf"/>
</dbReference>
<organism evidence="9 10">
    <name type="scientific">Aedes albopictus</name>
    <name type="common">Asian tiger mosquito</name>
    <name type="synonym">Stegomyia albopicta</name>
    <dbReference type="NCBI Taxonomy" id="7160"/>
    <lineage>
        <taxon>Eukaryota</taxon>
        <taxon>Metazoa</taxon>
        <taxon>Ecdysozoa</taxon>
        <taxon>Arthropoda</taxon>
        <taxon>Hexapoda</taxon>
        <taxon>Insecta</taxon>
        <taxon>Pterygota</taxon>
        <taxon>Neoptera</taxon>
        <taxon>Endopterygota</taxon>
        <taxon>Diptera</taxon>
        <taxon>Nematocera</taxon>
        <taxon>Culicoidea</taxon>
        <taxon>Culicidae</taxon>
        <taxon>Culicinae</taxon>
        <taxon>Aedini</taxon>
        <taxon>Aedes</taxon>
        <taxon>Stegomyia</taxon>
    </lineage>
</organism>
<evidence type="ECO:0000256" key="3">
    <source>
        <dbReference type="ARBA" id="ARBA00022833"/>
    </source>
</evidence>
<keyword evidence="5" id="KW-0175">Coiled coil</keyword>
<feature type="domain" description="PHD-type" evidence="7">
    <location>
        <begin position="70"/>
        <end position="118"/>
    </location>
</feature>
<dbReference type="InterPro" id="IPR013083">
    <property type="entry name" value="Znf_RING/FYVE/PHD"/>
</dbReference>
<dbReference type="InterPro" id="IPR012337">
    <property type="entry name" value="RNaseH-like_sf"/>
</dbReference>
<protein>
    <submittedName>
        <fullName evidence="9">Uncharacterized protein</fullName>
    </submittedName>
</protein>
<feature type="compositionally biased region" description="Basic and acidic residues" evidence="6">
    <location>
        <begin position="260"/>
        <end position="273"/>
    </location>
</feature>
<dbReference type="SUPFAM" id="SSF56672">
    <property type="entry name" value="DNA/RNA polymerases"/>
    <property type="match status" value="1"/>
</dbReference>
<feature type="compositionally biased region" description="Polar residues" evidence="6">
    <location>
        <begin position="331"/>
        <end position="354"/>
    </location>
</feature>
<dbReference type="PANTHER" id="PTHR47331">
    <property type="entry name" value="PHD-TYPE DOMAIN-CONTAINING PROTEIN"/>
    <property type="match status" value="1"/>
</dbReference>
<feature type="region of interest" description="Disordered" evidence="6">
    <location>
        <begin position="1"/>
        <end position="65"/>
    </location>
</feature>
<feature type="compositionally biased region" description="Basic and acidic residues" evidence="6">
    <location>
        <begin position="26"/>
        <end position="35"/>
    </location>
</feature>
<evidence type="ECO:0000256" key="6">
    <source>
        <dbReference type="SAM" id="MobiDB-lite"/>
    </source>
</evidence>
<dbReference type="InterPro" id="IPR000477">
    <property type="entry name" value="RT_dom"/>
</dbReference>
<accession>A0ABM1Z427</accession>
<feature type="domain" description="Integrase catalytic" evidence="8">
    <location>
        <begin position="1703"/>
        <end position="1889"/>
    </location>
</feature>
<dbReference type="Pfam" id="PF00628">
    <property type="entry name" value="PHD"/>
    <property type="match status" value="1"/>
</dbReference>
<dbReference type="InterPro" id="IPR001965">
    <property type="entry name" value="Znf_PHD"/>
</dbReference>
<keyword evidence="10" id="KW-1185">Reference proteome</keyword>
<dbReference type="Pfam" id="PF05380">
    <property type="entry name" value="Peptidase_A17"/>
    <property type="match status" value="1"/>
</dbReference>
<dbReference type="Proteomes" id="UP000069940">
    <property type="component" value="Unassembled WGS sequence"/>
</dbReference>
<dbReference type="Pfam" id="PF18701">
    <property type="entry name" value="DUF5641"/>
    <property type="match status" value="1"/>
</dbReference>
<evidence type="ECO:0000259" key="7">
    <source>
        <dbReference type="PROSITE" id="PS50016"/>
    </source>
</evidence>
<name>A0ABM1Z427_AEDAL</name>
<sequence length="2006" mass="227565">MSDPGMDAAKKTKGKQQKSPPSIRSVNKEPPKDPSKQTQNKASKSDIVASSTSKPLNPPKSDPQATISAEKSCALCENPVNERMVQCNTCDVWHHFSCVGVSEDIKGYNWTCLKCDTAKAAKGAIPRKMMTRAAAAKGTKKANRKEGQIDGVNEQTKEADELAGAVGGPAPSLKASRAGSVVSAASRKSAKARLDVELQQIKAEEELMREEMQRKRELAKKKFEVLKEMADLEGSGESAVDQPNVVNKVEHWLKRHSEIREKDKQSYKEARDYDSEDCVETEASSEISASGSESDSDEETSTDSGADRDGRADGAQSVGELVGRRHLRPKMTSTRKVPKGGSSNRSGTERQQSLRSDRKLSKDELAARQVVPRELPKFSGNPEEWPMFVSTYEDTSAMCGYTDAENMIRLRNCLKGDAFNAVRSFLMRPETVGRAISALKLRFGRPETIIDYLKEKIIAMPIIKPDAMDKLVDFALEVQNLCATIEACGEKQYMCDTTLMKEFEKKLPPQIRLDWARYKRKLRKAKLSTFGRWIYNLAEDVNVVFEPQCRGNKTQEFARGVRKEKYVSTHAEVPVTDRYQQARQTQQSAVVGSGESKPCPACKSDCKCLAKCKRFLDLSYEAKWATVRGFNFCRKCLRQHKGGCNSGECGKNGCTFKHHVLLHRDLAVPGASSSVTSNRCGSSKQNEERNVNTHQSSTGPGSFRYLPVTLYGDGVHVRCYAFLDDGSELTLIDQQLAEDLKLSGAVLPLCLKWTGGTHRYESDSQSINVEIGGKDGKRTLLQDVRTVEELQLPYQSLDMDQLSERYGYLRGLPVDSYCNVRPRILIGLKHANLMLVRRSREGKMGEPIAVKTNLGWTVYGGWESQDFSSTASHTYHICSCNEPGLTHLNQMVKDYFSMDGLVVQPSHVGRLSKDDERAMALLESRTHFNGERYEAGLLWRSDKIRLPDNKAVAVRRWRCLEKRMEKDTELANILHEKIAEYRSKNYIRKLTSEELSTTYERVWYLPIFPVYNPNKPGKVRIVWDAAAQAYGISLNSVLLTGPDQLASLVGILYQFREHRIGVCADIREMFHQVDINPEDQQCQRFLWRDRDEHGDPSIYVMQVMTFGASCSPVTAQFVKNKNAERFEEEYPTAVAVIKKRHYVDDMVFSVETEQEAVELAESVRFIHMEGGFEIRNWVSNSPLVLSTMNGDESTEKDLNISAEMASQKILGMWWDTKDDVFKYKICWTRFDSALLDGSRCPTKREILRTLMTIYDPLGLIDHFLVLLKILLQEVWRANVDWDERIPDNLFEKWRDWLQLLPEVEKLRIPRCYRQVVSSLGAASVEIHVFVDASESAMAAAVFLRLVEGNQVECSLIAAKTRVAPLKYTSIPRLELQAAVFGCRLAKNVIGNLTVNISKCTYWTDSRNVLCWLRADHKRYSAFVGSRVSEIQESTDVREWRWVPTRSNVADDGTRWRDRIDLSASSRWFKAPEFLMQAEEDWPTLPQKLLSTEEEMRPSLLLHFKVPEPAIDVGRFSSWRRLLAVTGYVLRFCLNLQRRRSQHPLRTGPLSSEELREAEEHHYRQAQQDVYQDEVAALETKESTIKRIPKTSPLYKLSPFVDESGVMRMKGRTTVCAYLHSDAKNPVILPPKHPVTSLILVHYHEKFLHRNYEIVVNEVRQKYSIFRLRQALTAIRRSCQWCKNRDVLPQPPEMADLPAARLSAYTRPFAHVGVDYFGPIEVTVGRRVEKRWGVLLTCLTVRAVHIEVAHSLTTSSCIMALRNFTARRGTPVSFYSDRGTNFVGANRELQEAMEAVNQNQLMREFVTSSTAWQFNPPAAPHMGGSWERLIQSVKRNLMEVLHARRPTDEELRNALTEIEGVLNTRPLTHVPIDDEAAPALTPNHFLLGSSDGSKPLSLVDADTAALRRGHPTSQWLANLFWKRWVRDYLPDITRRTKWHEQAKPLQVGDVVVIVDPEHPRSCWPKGRVIGVTSSGRQTRKATVQTLHGIYERPTVKLAVLDVRREME</sequence>
<dbReference type="RefSeq" id="XP_062704333.1">
    <property type="nucleotide sequence ID" value="XM_062848349.1"/>
</dbReference>
<evidence type="ECO:0000313" key="10">
    <source>
        <dbReference type="Proteomes" id="UP000069940"/>
    </source>
</evidence>
<evidence type="ECO:0000256" key="5">
    <source>
        <dbReference type="SAM" id="Coils"/>
    </source>
</evidence>
<evidence type="ECO:0000256" key="1">
    <source>
        <dbReference type="ARBA" id="ARBA00022723"/>
    </source>
</evidence>